<keyword evidence="5 12" id="KW-0547">Nucleotide-binding</keyword>
<gene>
    <name evidence="15" type="ORF">TRAPUB_7716</name>
</gene>
<dbReference type="GO" id="GO:0004616">
    <property type="term" value="F:phosphogluconate dehydrogenase (decarboxylating) activity"/>
    <property type="evidence" value="ECO:0007669"/>
    <property type="project" value="InterPro"/>
</dbReference>
<comment type="function">
    <text evidence="11">Responds to activation by environmental stress by phosphorylating downstream targets.</text>
</comment>
<dbReference type="Pfam" id="PF00069">
    <property type="entry name" value="Pkinase"/>
    <property type="match status" value="1"/>
</dbReference>
<dbReference type="EC" id="2.7.11.24" evidence="13"/>
<dbReference type="PANTHER" id="PTHR24055">
    <property type="entry name" value="MITOGEN-ACTIVATED PROTEIN KINASE"/>
    <property type="match status" value="1"/>
</dbReference>
<dbReference type="EMBL" id="MNAD01001721">
    <property type="protein sequence ID" value="OJT01809.1"/>
    <property type="molecule type" value="Genomic_DNA"/>
</dbReference>
<dbReference type="FunFam" id="1.10.510.10:FF:000040">
    <property type="entry name" value="Mitogen-activated protein kinase"/>
    <property type="match status" value="1"/>
</dbReference>
<evidence type="ECO:0000256" key="9">
    <source>
        <dbReference type="ARBA" id="ARBA00023064"/>
    </source>
</evidence>
<feature type="binding site" evidence="12">
    <location>
        <position position="43"/>
    </location>
    <ligand>
        <name>ATP</name>
        <dbReference type="ChEBI" id="CHEBI:30616"/>
    </ligand>
</feature>
<evidence type="ECO:0000256" key="1">
    <source>
        <dbReference type="ARBA" id="ARBA00004874"/>
    </source>
</evidence>
<dbReference type="PROSITE" id="PS01351">
    <property type="entry name" value="MAPK"/>
    <property type="match status" value="1"/>
</dbReference>
<keyword evidence="13" id="KW-0460">Magnesium</keyword>
<dbReference type="GO" id="GO:0005524">
    <property type="term" value="F:ATP binding"/>
    <property type="evidence" value="ECO:0007669"/>
    <property type="project" value="UniProtKB-UniRule"/>
</dbReference>
<dbReference type="GO" id="GO:0019521">
    <property type="term" value="P:D-gluconate metabolic process"/>
    <property type="evidence" value="ECO:0007669"/>
    <property type="project" value="UniProtKB-KW"/>
</dbReference>
<comment type="activity regulation">
    <text evidence="13">Activated by threonine and tyrosine phosphorylation.</text>
</comment>
<evidence type="ECO:0000256" key="5">
    <source>
        <dbReference type="ARBA" id="ARBA00022741"/>
    </source>
</evidence>
<dbReference type="PROSITE" id="PS00107">
    <property type="entry name" value="PROTEIN_KINASE_ATP"/>
    <property type="match status" value="1"/>
</dbReference>
<evidence type="ECO:0000259" key="14">
    <source>
        <dbReference type="PROSITE" id="PS50011"/>
    </source>
</evidence>
<dbReference type="PROSITE" id="PS00108">
    <property type="entry name" value="PROTEIN_KINASE_ST"/>
    <property type="match status" value="1"/>
</dbReference>
<evidence type="ECO:0000256" key="2">
    <source>
        <dbReference type="ARBA" id="ARBA00008419"/>
    </source>
</evidence>
<keyword evidence="16" id="KW-1185">Reference proteome</keyword>
<dbReference type="OrthoDB" id="434986at2759"/>
<comment type="pathway">
    <text evidence="1">Carbohydrate degradation; pentose phosphate pathway; D-ribulose 5-phosphate from D-glucose 6-phosphate (oxidative stage): step 3/3.</text>
</comment>
<keyword evidence="7 12" id="KW-0067">ATP-binding</keyword>
<evidence type="ECO:0000313" key="16">
    <source>
        <dbReference type="Proteomes" id="UP000184267"/>
    </source>
</evidence>
<keyword evidence="6 13" id="KW-0418">Kinase</keyword>
<dbReference type="Pfam" id="PF00393">
    <property type="entry name" value="6PGD"/>
    <property type="match status" value="1"/>
</dbReference>
<comment type="caution">
    <text evidence="15">The sequence shown here is derived from an EMBL/GenBank/DDBJ whole genome shotgun (WGS) entry which is preliminary data.</text>
</comment>
<dbReference type="GO" id="GO:0004707">
    <property type="term" value="F:MAP kinase activity"/>
    <property type="evidence" value="ECO:0007669"/>
    <property type="project" value="UniProtKB-EC"/>
</dbReference>
<feature type="domain" description="Protein kinase" evidence="14">
    <location>
        <begin position="14"/>
        <end position="306"/>
    </location>
</feature>
<dbReference type="CDD" id="cd07849">
    <property type="entry name" value="STKc_ERK1_2_like"/>
    <property type="match status" value="1"/>
</dbReference>
<evidence type="ECO:0000256" key="11">
    <source>
        <dbReference type="ARBA" id="ARBA00055111"/>
    </source>
</evidence>
<sequence>MDDRMSSFIVGSNYQVLDVIGEGAYGIVCSAVHVPSQRKVAIKRITPFDHSMFCLRTLREIKLLRHFHHENIISILDILRPPSLDDFKEVYLVQELMETDLHRVIRTQQLSDDHCQYFIYQTLRALKALHSADVLHRDLKPSNLLLNANCDLKLCDFGLARSARPPPNVANDSSTFMTEYVATRWYRAPEVMLTFKEYTRAIDIWSVGCVLAEMLSGKPLFPGRDYHHQLSIILDILGTPSLDDFYAITSQRSREYISALPFRKKKPLATLFPTANPLAIDLMEKCLTFSPKRRIEVEDALKHPYLEAYHDPQDEPTAEPLDPSFFDFDNGDPLGKEQLKGTSLAIVYSRGAHHAQIGVVGAGSMGSGMAMLFAEHDLAVSLYDVKPDSIDALPAILSDPHSGLAPTLHSKLTGYKDLPAFMDSLGGKDADKLLVFSIPHGSAADTVLDQIARFLTKGDVILDGGNEWYENAARRQEALRPQGVAYLSMGVSGGYQAARRGPSISPSGDHAAVERVLPLLERVAAKDKKSGKPCVANVGPGASGHYVKMVHNGIEQGVLGVVCETWEVLYKCLHTDLDALAGIYEGWVAEGELKGNFLFGIGADICRRHKEDGAPGHIVNEVQDKVVQDADDSEGTGFWTVMEAAKRHVSAPTIASAHFFRIASADRAQRMQVVAALGQDLGAARKQQVDDAFRKAFVEDLRLAAYCACLASYAQGMNLIARASKDKGWGVNLGTCVQIWREGCIIRSEAIADLLQPLYEREPGCMNTLTLQAVADEVRRTMPSLQRVVKQALEWNAHM</sequence>
<keyword evidence="4 13" id="KW-0808">Transferase</keyword>
<dbReference type="InterPro" id="IPR050117">
    <property type="entry name" value="MAPK"/>
</dbReference>
<dbReference type="InterPro" id="IPR008927">
    <property type="entry name" value="6-PGluconate_DH-like_C_sf"/>
</dbReference>
<reference evidence="15 16" key="1">
    <citation type="submission" date="2016-10" db="EMBL/GenBank/DDBJ databases">
        <title>Genome sequence of the basidiomycete white-rot fungus Trametes pubescens.</title>
        <authorList>
            <person name="Makela M.R."/>
            <person name="Granchi Z."/>
            <person name="Peng M."/>
            <person name="De Vries R.P."/>
            <person name="Grigoriev I."/>
            <person name="Riley R."/>
            <person name="Hilden K."/>
        </authorList>
    </citation>
    <scope>NUCLEOTIDE SEQUENCE [LARGE SCALE GENOMIC DNA]</scope>
    <source>
        <strain evidence="15 16">FBCC735</strain>
    </source>
</reference>
<dbReference type="GO" id="GO:0006098">
    <property type="term" value="P:pentose-phosphate shunt"/>
    <property type="evidence" value="ECO:0007669"/>
    <property type="project" value="UniProtKB-UniPathway"/>
</dbReference>
<evidence type="ECO:0000256" key="7">
    <source>
        <dbReference type="ARBA" id="ARBA00022840"/>
    </source>
</evidence>
<accession>A0A1M2V2J0</accession>
<evidence type="ECO:0000256" key="4">
    <source>
        <dbReference type="ARBA" id="ARBA00022679"/>
    </source>
</evidence>
<dbReference type="AlphaFoldDB" id="A0A1M2V2J0"/>
<dbReference type="FunFam" id="3.40.50.720:FF:000634">
    <property type="entry name" value="6-phosphogluconate dehydrogenase, decarboxylating"/>
    <property type="match status" value="1"/>
</dbReference>
<evidence type="ECO:0000313" key="15">
    <source>
        <dbReference type="EMBL" id="OJT01809.1"/>
    </source>
</evidence>
<dbReference type="Gene3D" id="1.10.1040.10">
    <property type="entry name" value="N-(1-d-carboxylethyl)-l-norvaline Dehydrogenase, domain 2"/>
    <property type="match status" value="1"/>
</dbReference>
<dbReference type="FunFam" id="3.30.200.20:FF:000073">
    <property type="entry name" value="Mitogen-activated protein kinase"/>
    <property type="match status" value="1"/>
</dbReference>
<evidence type="ECO:0000256" key="12">
    <source>
        <dbReference type="PROSITE-ProRule" id="PRU10141"/>
    </source>
</evidence>
<dbReference type="Gene3D" id="3.40.50.720">
    <property type="entry name" value="NAD(P)-binding Rossmann-like Domain"/>
    <property type="match status" value="1"/>
</dbReference>
<dbReference type="InterPro" id="IPR017441">
    <property type="entry name" value="Protein_kinase_ATP_BS"/>
</dbReference>
<dbReference type="SUPFAM" id="SSF48179">
    <property type="entry name" value="6-phosphogluconate dehydrogenase C-terminal domain-like"/>
    <property type="match status" value="1"/>
</dbReference>
<keyword evidence="10" id="KW-0570">Pentose shunt</keyword>
<keyword evidence="8" id="KW-0560">Oxidoreductase</keyword>
<dbReference type="InterPro" id="IPR013328">
    <property type="entry name" value="6PGD_dom2"/>
</dbReference>
<keyword evidence="9" id="KW-0311">Gluconate utilization</keyword>
<keyword evidence="3 13" id="KW-0723">Serine/threonine-protein kinase</keyword>
<organism evidence="15 16">
    <name type="scientific">Trametes pubescens</name>
    <name type="common">White-rot fungus</name>
    <dbReference type="NCBI Taxonomy" id="154538"/>
    <lineage>
        <taxon>Eukaryota</taxon>
        <taxon>Fungi</taxon>
        <taxon>Dikarya</taxon>
        <taxon>Basidiomycota</taxon>
        <taxon>Agaricomycotina</taxon>
        <taxon>Agaricomycetes</taxon>
        <taxon>Polyporales</taxon>
        <taxon>Polyporaceae</taxon>
        <taxon>Trametes</taxon>
    </lineage>
</organism>
<evidence type="ECO:0000256" key="8">
    <source>
        <dbReference type="ARBA" id="ARBA00023002"/>
    </source>
</evidence>
<dbReference type="Gene3D" id="1.10.510.10">
    <property type="entry name" value="Transferase(Phosphotransferase) domain 1"/>
    <property type="match status" value="1"/>
</dbReference>
<dbReference type="PRINTS" id="PR00076">
    <property type="entry name" value="6PGDHDRGNASE"/>
</dbReference>
<dbReference type="PROSITE" id="PS50011">
    <property type="entry name" value="PROTEIN_KINASE_DOM"/>
    <property type="match status" value="1"/>
</dbReference>
<dbReference type="Proteomes" id="UP000184267">
    <property type="component" value="Unassembled WGS sequence"/>
</dbReference>
<dbReference type="UniPathway" id="UPA00115">
    <property type="reaction ID" value="UER00410"/>
</dbReference>
<dbReference type="Gene3D" id="3.30.200.20">
    <property type="entry name" value="Phosphorylase Kinase, domain 1"/>
    <property type="match status" value="1"/>
</dbReference>
<comment type="cofactor">
    <cofactor evidence="13">
        <name>Mg(2+)</name>
        <dbReference type="ChEBI" id="CHEBI:18420"/>
    </cofactor>
</comment>
<dbReference type="InterPro" id="IPR003527">
    <property type="entry name" value="MAP_kinase_CS"/>
</dbReference>
<dbReference type="SMART" id="SM01350">
    <property type="entry name" value="6PGD"/>
    <property type="match status" value="1"/>
</dbReference>
<dbReference type="InterPro" id="IPR011009">
    <property type="entry name" value="Kinase-like_dom_sf"/>
</dbReference>
<comment type="similarity">
    <text evidence="13">Belongs to the protein kinase superfamily. Ser/Thr protein kinase family. MAP kinase subfamily.</text>
</comment>
<evidence type="ECO:0000256" key="6">
    <source>
        <dbReference type="ARBA" id="ARBA00022777"/>
    </source>
</evidence>
<evidence type="ECO:0000256" key="10">
    <source>
        <dbReference type="ARBA" id="ARBA00023126"/>
    </source>
</evidence>
<evidence type="ECO:0000256" key="3">
    <source>
        <dbReference type="ARBA" id="ARBA00022527"/>
    </source>
</evidence>
<dbReference type="SUPFAM" id="SSF51735">
    <property type="entry name" value="NAD(P)-binding Rossmann-fold domains"/>
    <property type="match status" value="1"/>
</dbReference>
<dbReference type="InterPro" id="IPR008271">
    <property type="entry name" value="Ser/Thr_kinase_AS"/>
</dbReference>
<dbReference type="InterPro" id="IPR006183">
    <property type="entry name" value="Pgluconate_DH"/>
</dbReference>
<dbReference type="InterPro" id="IPR000719">
    <property type="entry name" value="Prot_kinase_dom"/>
</dbReference>
<comment type="catalytic activity">
    <reaction evidence="13">
        <text>L-threonyl-[protein] + ATP = O-phospho-L-threonyl-[protein] + ADP + H(+)</text>
        <dbReference type="Rhea" id="RHEA:46608"/>
        <dbReference type="Rhea" id="RHEA-COMP:11060"/>
        <dbReference type="Rhea" id="RHEA-COMP:11605"/>
        <dbReference type="ChEBI" id="CHEBI:15378"/>
        <dbReference type="ChEBI" id="CHEBI:30013"/>
        <dbReference type="ChEBI" id="CHEBI:30616"/>
        <dbReference type="ChEBI" id="CHEBI:61977"/>
        <dbReference type="ChEBI" id="CHEBI:456216"/>
        <dbReference type="EC" id="2.7.11.24"/>
    </reaction>
</comment>
<comment type="similarity">
    <text evidence="2">Belongs to the 6-phosphogluconate dehydrogenase family.</text>
</comment>
<dbReference type="InterPro" id="IPR006114">
    <property type="entry name" value="6PGDH_C"/>
</dbReference>
<evidence type="ECO:0000256" key="13">
    <source>
        <dbReference type="RuleBase" id="RU361165"/>
    </source>
</evidence>
<dbReference type="SMART" id="SM00220">
    <property type="entry name" value="S_TKc"/>
    <property type="match status" value="1"/>
</dbReference>
<name>A0A1M2V2J0_TRAPU</name>
<dbReference type="InterPro" id="IPR036291">
    <property type="entry name" value="NAD(P)-bd_dom_sf"/>
</dbReference>
<proteinExistence type="inferred from homology"/>
<dbReference type="Pfam" id="PF03446">
    <property type="entry name" value="NAD_binding_2"/>
    <property type="match status" value="1"/>
</dbReference>
<dbReference type="GO" id="GO:0050661">
    <property type="term" value="F:NADP binding"/>
    <property type="evidence" value="ECO:0007669"/>
    <property type="project" value="InterPro"/>
</dbReference>
<dbReference type="STRING" id="154538.A0A1M2V2J0"/>
<protein>
    <recommendedName>
        <fullName evidence="13">Mitogen-activated protein kinase</fullName>
        <ecNumber evidence="13">2.7.11.24</ecNumber>
    </recommendedName>
</protein>
<dbReference type="InterPro" id="IPR006115">
    <property type="entry name" value="6PGDH_NADP-bd"/>
</dbReference>
<dbReference type="SUPFAM" id="SSF56112">
    <property type="entry name" value="Protein kinase-like (PK-like)"/>
    <property type="match status" value="1"/>
</dbReference>